<accession>A0A560KKD3</accession>
<dbReference type="EMBL" id="VITW01000001">
    <property type="protein sequence ID" value="TWB83622.1"/>
    <property type="molecule type" value="Genomic_DNA"/>
</dbReference>
<reference evidence="1 2" key="1">
    <citation type="submission" date="2019-06" db="EMBL/GenBank/DDBJ databases">
        <title>Genomic Encyclopedia of Type Strains, Phase IV (KMG-V): Genome sequencing to study the core and pangenomes of soil and plant-associated prokaryotes.</title>
        <authorList>
            <person name="Whitman W."/>
        </authorList>
    </citation>
    <scope>NUCLEOTIDE SEQUENCE [LARGE SCALE GENOMIC DNA]</scope>
    <source>
        <strain evidence="1 2">BR 10556</strain>
    </source>
</reference>
<keyword evidence="2" id="KW-1185">Reference proteome</keyword>
<proteinExistence type="predicted"/>
<dbReference type="RefSeq" id="WP_136615536.1">
    <property type="nucleotide sequence ID" value="NZ_LWIG01000033.1"/>
</dbReference>
<protein>
    <submittedName>
        <fullName evidence="1">Uncharacterized protein</fullName>
    </submittedName>
</protein>
<comment type="caution">
    <text evidence="1">The sequence shown here is derived from an EMBL/GenBank/DDBJ whole genome shotgun (WGS) entry which is preliminary data.</text>
</comment>
<organism evidence="1 2">
    <name type="scientific">Bradyrhizobium sacchari</name>
    <dbReference type="NCBI Taxonomy" id="1399419"/>
    <lineage>
        <taxon>Bacteria</taxon>
        <taxon>Pseudomonadati</taxon>
        <taxon>Pseudomonadota</taxon>
        <taxon>Alphaproteobacteria</taxon>
        <taxon>Hyphomicrobiales</taxon>
        <taxon>Nitrobacteraceae</taxon>
        <taxon>Bradyrhizobium</taxon>
    </lineage>
</organism>
<name>A0A560KKD3_9BRAD</name>
<evidence type="ECO:0000313" key="2">
    <source>
        <dbReference type="Proteomes" id="UP000315914"/>
    </source>
</evidence>
<dbReference type="AlphaFoldDB" id="A0A560KKD3"/>
<dbReference type="Proteomes" id="UP000315914">
    <property type="component" value="Unassembled WGS sequence"/>
</dbReference>
<dbReference type="OrthoDB" id="8265989at2"/>
<evidence type="ECO:0000313" key="1">
    <source>
        <dbReference type="EMBL" id="TWB83622.1"/>
    </source>
</evidence>
<sequence>MILTASTLYTVAMSLQFVTETFSGGPEFWLRVEKSLYRFADQPDLPPEKKAKIVAALKKIREKNQPYIDALTGKE</sequence>
<gene>
    <name evidence="1" type="ORF">FBZ95_10156</name>
</gene>